<name>A0A1Y2J5J7_TRAC3</name>
<feature type="transmembrane region" description="Helical" evidence="2">
    <location>
        <begin position="79"/>
        <end position="96"/>
    </location>
</feature>
<proteinExistence type="predicted"/>
<dbReference type="EMBL" id="KZ084086">
    <property type="protein sequence ID" value="OSD08685.1"/>
    <property type="molecule type" value="Genomic_DNA"/>
</dbReference>
<evidence type="ECO:0000256" key="2">
    <source>
        <dbReference type="SAM" id="Phobius"/>
    </source>
</evidence>
<feature type="transmembrane region" description="Helical" evidence="2">
    <location>
        <begin position="12"/>
        <end position="35"/>
    </location>
</feature>
<keyword evidence="2" id="KW-1133">Transmembrane helix</keyword>
<reference evidence="3 4" key="1">
    <citation type="journal article" date="2015" name="Biotechnol. Biofuels">
        <title>Enhanced degradation of softwood versus hardwood by the white-rot fungus Pycnoporus coccineus.</title>
        <authorList>
            <person name="Couturier M."/>
            <person name="Navarro D."/>
            <person name="Chevret D."/>
            <person name="Henrissat B."/>
            <person name="Piumi F."/>
            <person name="Ruiz-Duenas F.J."/>
            <person name="Martinez A.T."/>
            <person name="Grigoriev I.V."/>
            <person name="Riley R."/>
            <person name="Lipzen A."/>
            <person name="Berrin J.G."/>
            <person name="Master E.R."/>
            <person name="Rosso M.N."/>
        </authorList>
    </citation>
    <scope>NUCLEOTIDE SEQUENCE [LARGE SCALE GENOMIC DNA]</scope>
    <source>
        <strain evidence="3 4">BRFM310</strain>
    </source>
</reference>
<feature type="region of interest" description="Disordered" evidence="1">
    <location>
        <begin position="234"/>
        <end position="280"/>
    </location>
</feature>
<keyword evidence="4" id="KW-1185">Reference proteome</keyword>
<sequence>MEFGIGFFKVRTGIFLVMTFISVVFAAALSVEVFLTDDKADLSQRNFVGVFIFADALTAILMPALLIVQFRPWLDAARLLFLLLMHFGIAVLFTVWNPSFQCTADTYAELKECQSVNTAILVCGWVLPAMLIWYSAFLAVMHYWRKDHPAPEPVEKRLSDLPMMLPSRRPSVRRPSVAPSFAALATPVTAPATPVAGPSTVPALPPIQTLGVDSGSGTHVSQISYPLWLAAPTPTSSSPRTSAQRGARGASSVYASSESVYSSQRSSGRLSKPPPPSMYH</sequence>
<evidence type="ECO:0000313" key="3">
    <source>
        <dbReference type="EMBL" id="OSD08685.1"/>
    </source>
</evidence>
<keyword evidence="2" id="KW-0812">Transmembrane</keyword>
<evidence type="ECO:0000313" key="4">
    <source>
        <dbReference type="Proteomes" id="UP000193067"/>
    </source>
</evidence>
<dbReference type="OrthoDB" id="3065653at2759"/>
<evidence type="ECO:0000256" key="1">
    <source>
        <dbReference type="SAM" id="MobiDB-lite"/>
    </source>
</evidence>
<feature type="transmembrane region" description="Helical" evidence="2">
    <location>
        <begin position="47"/>
        <end position="67"/>
    </location>
</feature>
<dbReference type="Proteomes" id="UP000193067">
    <property type="component" value="Unassembled WGS sequence"/>
</dbReference>
<protein>
    <submittedName>
        <fullName evidence="3">Uncharacterized protein</fullName>
    </submittedName>
</protein>
<organism evidence="3 4">
    <name type="scientific">Trametes coccinea (strain BRFM310)</name>
    <name type="common">Pycnoporus coccineus</name>
    <dbReference type="NCBI Taxonomy" id="1353009"/>
    <lineage>
        <taxon>Eukaryota</taxon>
        <taxon>Fungi</taxon>
        <taxon>Dikarya</taxon>
        <taxon>Basidiomycota</taxon>
        <taxon>Agaricomycotina</taxon>
        <taxon>Agaricomycetes</taxon>
        <taxon>Polyporales</taxon>
        <taxon>Polyporaceae</taxon>
        <taxon>Trametes</taxon>
    </lineage>
</organism>
<dbReference type="STRING" id="1353009.A0A1Y2J5J7"/>
<gene>
    <name evidence="3" type="ORF">PYCCODRAFT_1462884</name>
</gene>
<feature type="compositionally biased region" description="Low complexity" evidence="1">
    <location>
        <begin position="234"/>
        <end position="271"/>
    </location>
</feature>
<accession>A0A1Y2J5J7</accession>
<keyword evidence="2" id="KW-0472">Membrane</keyword>
<feature type="transmembrane region" description="Helical" evidence="2">
    <location>
        <begin position="116"/>
        <end position="140"/>
    </location>
</feature>
<dbReference type="AlphaFoldDB" id="A0A1Y2J5J7"/>